<dbReference type="Gene3D" id="1.10.8.60">
    <property type="match status" value="1"/>
</dbReference>
<evidence type="ECO:0000256" key="6">
    <source>
        <dbReference type="PROSITE-ProRule" id="PRU00169"/>
    </source>
</evidence>
<dbReference type="PRINTS" id="PR01590">
    <property type="entry name" value="HTHFIS"/>
</dbReference>
<dbReference type="PROSITE" id="PS00688">
    <property type="entry name" value="SIGMA54_INTERACT_3"/>
    <property type="match status" value="1"/>
</dbReference>
<keyword evidence="4" id="KW-0238">DNA-binding</keyword>
<protein>
    <submittedName>
        <fullName evidence="9">Sigma-54 dependent transcriptional regulator</fullName>
    </submittedName>
</protein>
<sequence>MTATLPTVLIVDDEVRGLETLQRILDDDFDVKTAATIADATQILEQEWVQIILCDQRMPELTGVEFLKQVRDQWPEVIRMIISGYTDSADIISAVNDAGIYQYITKPWQPDNLILTLKNATRLFELQRQNEALSIELKMIPGQVDAAVSNKKQQLRKTYQEDDGIVRTDASPMNGVCEHIRQVAPFDVSVLIMGESGTGKELAARAVHYNSLRWDKPFVVENCGALPDELLESELFGYKRGAFTGAVEDRVGIFERANGGTVFLDEIGEVSPAFQVKLLRVLQEGEIRPLGSSRTRKVDVRIIAATNKDLEEEVAAGRFREDLYYRLATVNVIIPPLRERREDIPALATALLNHTIRSLGKTVSGFNGEALACMQEYRWPGNVRELQNEVSHMLVTCQGNELTADLLSARVLRAAPKEEAPVMESLAGLNGTLKDRVEALEARILKETLIRHRWNKSRAANELGLSRVGLRNKLDRYGLEKLDLSGLDIPGINTEAADS</sequence>
<dbReference type="InterPro" id="IPR025943">
    <property type="entry name" value="Sigma_54_int_dom_ATP-bd_2"/>
</dbReference>
<dbReference type="CDD" id="cd17596">
    <property type="entry name" value="REC_HupR"/>
    <property type="match status" value="1"/>
</dbReference>
<keyword evidence="10" id="KW-1185">Reference proteome</keyword>
<dbReference type="InterPro" id="IPR002078">
    <property type="entry name" value="Sigma_54_int"/>
</dbReference>
<dbReference type="PANTHER" id="PTHR32071">
    <property type="entry name" value="TRANSCRIPTIONAL REGULATORY PROTEIN"/>
    <property type="match status" value="1"/>
</dbReference>
<dbReference type="SUPFAM" id="SSF52540">
    <property type="entry name" value="P-loop containing nucleoside triphosphate hydrolases"/>
    <property type="match status" value="1"/>
</dbReference>
<evidence type="ECO:0000256" key="4">
    <source>
        <dbReference type="ARBA" id="ARBA00023125"/>
    </source>
</evidence>
<dbReference type="Pfam" id="PF02954">
    <property type="entry name" value="HTH_8"/>
    <property type="match status" value="1"/>
</dbReference>
<dbReference type="RefSeq" id="WP_345427822.1">
    <property type="nucleotide sequence ID" value="NZ_AP031496.1"/>
</dbReference>
<dbReference type="InterPro" id="IPR058031">
    <property type="entry name" value="AAA_lid_NorR"/>
</dbReference>
<dbReference type="InterPro" id="IPR001789">
    <property type="entry name" value="Sig_transdc_resp-reg_receiver"/>
</dbReference>
<evidence type="ECO:0000259" key="8">
    <source>
        <dbReference type="PROSITE" id="PS50110"/>
    </source>
</evidence>
<dbReference type="PANTHER" id="PTHR32071:SF117">
    <property type="entry name" value="PTS-DEPENDENT DIHYDROXYACETONE KINASE OPERON REGULATORY PROTEIN-RELATED"/>
    <property type="match status" value="1"/>
</dbReference>
<dbReference type="Gene3D" id="3.40.50.300">
    <property type="entry name" value="P-loop containing nucleotide triphosphate hydrolases"/>
    <property type="match status" value="1"/>
</dbReference>
<feature type="domain" description="Response regulatory" evidence="8">
    <location>
        <begin position="7"/>
        <end position="121"/>
    </location>
</feature>
<evidence type="ECO:0000313" key="10">
    <source>
        <dbReference type="Proteomes" id="UP001409585"/>
    </source>
</evidence>
<feature type="domain" description="Sigma-54 factor interaction" evidence="7">
    <location>
        <begin position="166"/>
        <end position="395"/>
    </location>
</feature>
<dbReference type="SUPFAM" id="SSF52172">
    <property type="entry name" value="CheY-like"/>
    <property type="match status" value="1"/>
</dbReference>
<dbReference type="GO" id="GO:0043565">
    <property type="term" value="F:sequence-specific DNA binding"/>
    <property type="evidence" value="ECO:0007669"/>
    <property type="project" value="InterPro"/>
</dbReference>
<dbReference type="InterPro" id="IPR002197">
    <property type="entry name" value="HTH_Fis"/>
</dbReference>
<dbReference type="InterPro" id="IPR027417">
    <property type="entry name" value="P-loop_NTPase"/>
</dbReference>
<evidence type="ECO:0000313" key="9">
    <source>
        <dbReference type="EMBL" id="GAA4960234.1"/>
    </source>
</evidence>
<feature type="modified residue" description="4-aspartylphosphate" evidence="6">
    <location>
        <position position="55"/>
    </location>
</feature>
<dbReference type="FunFam" id="3.40.50.300:FF:000006">
    <property type="entry name" value="DNA-binding transcriptional regulator NtrC"/>
    <property type="match status" value="1"/>
</dbReference>
<evidence type="ECO:0000256" key="5">
    <source>
        <dbReference type="ARBA" id="ARBA00023163"/>
    </source>
</evidence>
<evidence type="ECO:0000256" key="3">
    <source>
        <dbReference type="ARBA" id="ARBA00023015"/>
    </source>
</evidence>
<dbReference type="SMART" id="SM00382">
    <property type="entry name" value="AAA"/>
    <property type="match status" value="1"/>
</dbReference>
<evidence type="ECO:0000256" key="1">
    <source>
        <dbReference type="ARBA" id="ARBA00022741"/>
    </source>
</evidence>
<organism evidence="9 10">
    <name type="scientific">Halioxenophilus aromaticivorans</name>
    <dbReference type="NCBI Taxonomy" id="1306992"/>
    <lineage>
        <taxon>Bacteria</taxon>
        <taxon>Pseudomonadati</taxon>
        <taxon>Pseudomonadota</taxon>
        <taxon>Gammaproteobacteria</taxon>
        <taxon>Alteromonadales</taxon>
        <taxon>Alteromonadaceae</taxon>
        <taxon>Halioxenophilus</taxon>
    </lineage>
</organism>
<dbReference type="PROSITE" id="PS00676">
    <property type="entry name" value="SIGMA54_INTERACT_2"/>
    <property type="match status" value="1"/>
</dbReference>
<dbReference type="Gene3D" id="1.10.10.60">
    <property type="entry name" value="Homeodomain-like"/>
    <property type="match status" value="1"/>
</dbReference>
<keyword evidence="2" id="KW-0067">ATP-binding</keyword>
<keyword evidence="3" id="KW-0805">Transcription regulation</keyword>
<keyword evidence="1" id="KW-0547">Nucleotide-binding</keyword>
<accession>A0AAV3U912</accession>
<dbReference type="GO" id="GO:0005524">
    <property type="term" value="F:ATP binding"/>
    <property type="evidence" value="ECO:0007669"/>
    <property type="project" value="UniProtKB-KW"/>
</dbReference>
<dbReference type="SMART" id="SM00448">
    <property type="entry name" value="REC"/>
    <property type="match status" value="1"/>
</dbReference>
<dbReference type="InterPro" id="IPR025944">
    <property type="entry name" value="Sigma_54_int_dom_CS"/>
</dbReference>
<keyword evidence="6" id="KW-0597">Phosphoprotein</keyword>
<proteinExistence type="predicted"/>
<gene>
    <name evidence="9" type="ORF">GCM10025791_46850</name>
</gene>
<dbReference type="AlphaFoldDB" id="A0AAV3U912"/>
<keyword evidence="5" id="KW-0804">Transcription</keyword>
<evidence type="ECO:0000259" key="7">
    <source>
        <dbReference type="PROSITE" id="PS50045"/>
    </source>
</evidence>
<dbReference type="InterPro" id="IPR011006">
    <property type="entry name" value="CheY-like_superfamily"/>
</dbReference>
<dbReference type="Pfam" id="PF00158">
    <property type="entry name" value="Sigma54_activat"/>
    <property type="match status" value="1"/>
</dbReference>
<dbReference type="PROSITE" id="PS50110">
    <property type="entry name" value="RESPONSE_REGULATORY"/>
    <property type="match status" value="1"/>
</dbReference>
<dbReference type="EMBL" id="BAABLX010000079">
    <property type="protein sequence ID" value="GAA4960234.1"/>
    <property type="molecule type" value="Genomic_DNA"/>
</dbReference>
<dbReference type="InterPro" id="IPR003593">
    <property type="entry name" value="AAA+_ATPase"/>
</dbReference>
<dbReference type="PROSITE" id="PS50045">
    <property type="entry name" value="SIGMA54_INTERACT_4"/>
    <property type="match status" value="1"/>
</dbReference>
<dbReference type="CDD" id="cd00009">
    <property type="entry name" value="AAA"/>
    <property type="match status" value="1"/>
</dbReference>
<dbReference type="GO" id="GO:0000160">
    <property type="term" value="P:phosphorelay signal transduction system"/>
    <property type="evidence" value="ECO:0007669"/>
    <property type="project" value="InterPro"/>
</dbReference>
<dbReference type="SUPFAM" id="SSF46689">
    <property type="entry name" value="Homeodomain-like"/>
    <property type="match status" value="1"/>
</dbReference>
<dbReference type="Pfam" id="PF25601">
    <property type="entry name" value="AAA_lid_14"/>
    <property type="match status" value="1"/>
</dbReference>
<dbReference type="GO" id="GO:0006355">
    <property type="term" value="P:regulation of DNA-templated transcription"/>
    <property type="evidence" value="ECO:0007669"/>
    <property type="project" value="InterPro"/>
</dbReference>
<dbReference type="Gene3D" id="3.40.50.2300">
    <property type="match status" value="1"/>
</dbReference>
<dbReference type="Proteomes" id="UP001409585">
    <property type="component" value="Unassembled WGS sequence"/>
</dbReference>
<name>A0AAV3U912_9ALTE</name>
<comment type="caution">
    <text evidence="9">The sequence shown here is derived from an EMBL/GenBank/DDBJ whole genome shotgun (WGS) entry which is preliminary data.</text>
</comment>
<reference evidence="10" key="1">
    <citation type="journal article" date="2019" name="Int. J. Syst. Evol. Microbiol.">
        <title>The Global Catalogue of Microorganisms (GCM) 10K type strain sequencing project: providing services to taxonomists for standard genome sequencing and annotation.</title>
        <authorList>
            <consortium name="The Broad Institute Genomics Platform"/>
            <consortium name="The Broad Institute Genome Sequencing Center for Infectious Disease"/>
            <person name="Wu L."/>
            <person name="Ma J."/>
        </authorList>
    </citation>
    <scope>NUCLEOTIDE SEQUENCE [LARGE SCALE GENOMIC DNA]</scope>
    <source>
        <strain evidence="10">JCM 19134</strain>
    </source>
</reference>
<dbReference type="InterPro" id="IPR009057">
    <property type="entry name" value="Homeodomain-like_sf"/>
</dbReference>
<evidence type="ECO:0000256" key="2">
    <source>
        <dbReference type="ARBA" id="ARBA00022840"/>
    </source>
</evidence>
<dbReference type="Pfam" id="PF00072">
    <property type="entry name" value="Response_reg"/>
    <property type="match status" value="1"/>
</dbReference>